<accession>A0ABV6PRW2</accession>
<dbReference type="EC" id="5.99.1.4" evidence="1"/>
<gene>
    <name evidence="3" type="ORF">ACFFGG_08435</name>
</gene>
<dbReference type="PIRSF" id="PIRSF006386">
    <property type="entry name" value="HCCAis_GSTk"/>
    <property type="match status" value="1"/>
</dbReference>
<protein>
    <recommendedName>
        <fullName evidence="1">2-hydroxychromene-2-carboxylate isomerase</fullName>
        <ecNumber evidence="1">5.99.1.4</ecNumber>
    </recommendedName>
</protein>
<evidence type="ECO:0000256" key="1">
    <source>
        <dbReference type="PIRNR" id="PIRNR006386"/>
    </source>
</evidence>
<dbReference type="Gene3D" id="3.40.30.10">
    <property type="entry name" value="Glutaredoxin"/>
    <property type="match status" value="1"/>
</dbReference>
<comment type="caution">
    <text evidence="3">The sequence shown here is derived from an EMBL/GenBank/DDBJ whole genome shotgun (WGS) entry which is preliminary data.</text>
</comment>
<dbReference type="InterPro" id="IPR001853">
    <property type="entry name" value="DSBA-like_thioredoxin_dom"/>
</dbReference>
<keyword evidence="1 3" id="KW-0413">Isomerase</keyword>
<dbReference type="SUPFAM" id="SSF52833">
    <property type="entry name" value="Thioredoxin-like"/>
    <property type="match status" value="1"/>
</dbReference>
<dbReference type="CDD" id="cd03022">
    <property type="entry name" value="DsbA_HCCA_Iso"/>
    <property type="match status" value="1"/>
</dbReference>
<sequence length="199" mass="21783">MSRTVDYFFTPQSPWAYLGHARFVELLRASRRAVRVLPVDYGRIFPLSGGLPLGQRAPQRQAYRLVELRRFAEHLGVALHPEPRFFPVDGGPAARLITAVAQADGPDAALRLAGAVMAACWAEQRDIASAGTLAELLDESDLPPERLGAAQAPEVQARYEAQTQSAIDAGVFGAPTYVIEGELFWGQDRLDFVRRALGL</sequence>
<dbReference type="EMBL" id="JBHLTN010000016">
    <property type="protein sequence ID" value="MFC0592581.1"/>
    <property type="molecule type" value="Genomic_DNA"/>
</dbReference>
<dbReference type="InterPro" id="IPR044087">
    <property type="entry name" value="NahD-like"/>
</dbReference>
<feature type="domain" description="DSBA-like thioredoxin" evidence="2">
    <location>
        <begin position="4"/>
        <end position="197"/>
    </location>
</feature>
<dbReference type="InterPro" id="IPR014440">
    <property type="entry name" value="HCCAis_GSTk"/>
</dbReference>
<dbReference type="RefSeq" id="WP_377482142.1">
    <property type="nucleotide sequence ID" value="NZ_JBHLTN010000016.1"/>
</dbReference>
<comment type="catalytic activity">
    <reaction evidence="1">
        <text>2-hydroxychromene-2-carboxylate = (3E)-4-(2-hydroxyphenyl)-2-oxobut-3-enoate</text>
        <dbReference type="Rhea" id="RHEA:27401"/>
        <dbReference type="ChEBI" id="CHEBI:59350"/>
        <dbReference type="ChEBI" id="CHEBI:59353"/>
        <dbReference type="EC" id="5.99.1.4"/>
    </reaction>
</comment>
<reference evidence="3 4" key="1">
    <citation type="submission" date="2024-09" db="EMBL/GenBank/DDBJ databases">
        <authorList>
            <person name="Sun Q."/>
            <person name="Mori K."/>
        </authorList>
    </citation>
    <scope>NUCLEOTIDE SEQUENCE [LARGE SCALE GENOMIC DNA]</scope>
    <source>
        <strain evidence="3 4">NCAIM B.02336</strain>
    </source>
</reference>
<dbReference type="InterPro" id="IPR051924">
    <property type="entry name" value="GST_Kappa/NadH"/>
</dbReference>
<organism evidence="3 4">
    <name type="scientific">Ottowia pentelensis</name>
    <dbReference type="NCBI Taxonomy" id="511108"/>
    <lineage>
        <taxon>Bacteria</taxon>
        <taxon>Pseudomonadati</taxon>
        <taxon>Pseudomonadota</taxon>
        <taxon>Betaproteobacteria</taxon>
        <taxon>Burkholderiales</taxon>
        <taxon>Comamonadaceae</taxon>
        <taxon>Ottowia</taxon>
    </lineage>
</organism>
<comment type="similarity">
    <text evidence="1">Belongs to the GST superfamily. NadH family.</text>
</comment>
<dbReference type="GO" id="GO:0016853">
    <property type="term" value="F:isomerase activity"/>
    <property type="evidence" value="ECO:0007669"/>
    <property type="project" value="UniProtKB-KW"/>
</dbReference>
<dbReference type="InterPro" id="IPR036249">
    <property type="entry name" value="Thioredoxin-like_sf"/>
</dbReference>
<name>A0ABV6PRW2_9BURK</name>
<evidence type="ECO:0000313" key="3">
    <source>
        <dbReference type="EMBL" id="MFC0592581.1"/>
    </source>
</evidence>
<dbReference type="Proteomes" id="UP001589834">
    <property type="component" value="Unassembled WGS sequence"/>
</dbReference>
<dbReference type="PANTHER" id="PTHR42943:SF13">
    <property type="entry name" value="GLUTATHIONE S-TRANSFERASE KAPPA-RELATED"/>
    <property type="match status" value="1"/>
</dbReference>
<evidence type="ECO:0000313" key="4">
    <source>
        <dbReference type="Proteomes" id="UP001589834"/>
    </source>
</evidence>
<keyword evidence="4" id="KW-1185">Reference proteome</keyword>
<evidence type="ECO:0000259" key="2">
    <source>
        <dbReference type="Pfam" id="PF01323"/>
    </source>
</evidence>
<proteinExistence type="inferred from homology"/>
<dbReference type="PANTHER" id="PTHR42943">
    <property type="entry name" value="GLUTATHIONE S-TRANSFERASE KAPPA"/>
    <property type="match status" value="1"/>
</dbReference>
<dbReference type="Pfam" id="PF01323">
    <property type="entry name" value="DSBA"/>
    <property type="match status" value="1"/>
</dbReference>